<dbReference type="AlphaFoldDB" id="C6M6P8"/>
<comment type="caution">
    <text evidence="1">The sequence shown here is derived from an EMBL/GenBank/DDBJ whole genome shotgun (WGS) entry which is preliminary data.</text>
</comment>
<name>C6M6P8_NEISI</name>
<protein>
    <submittedName>
        <fullName evidence="1">Uncharacterized protein</fullName>
    </submittedName>
</protein>
<sequence>MLNICCRRSSEKGSLSFGLSNFRRPETFNNKEKPCLPPKQSN</sequence>
<keyword evidence="2" id="KW-1185">Reference proteome</keyword>
<proteinExistence type="predicted"/>
<dbReference type="EMBL" id="ACKO02000013">
    <property type="protein sequence ID" value="EET44019.1"/>
    <property type="molecule type" value="Genomic_DNA"/>
</dbReference>
<evidence type="ECO:0000313" key="2">
    <source>
        <dbReference type="Proteomes" id="UP000005365"/>
    </source>
</evidence>
<gene>
    <name evidence="1" type="ORF">NEISICOT_02200</name>
</gene>
<dbReference type="Proteomes" id="UP000005365">
    <property type="component" value="Unassembled WGS sequence"/>
</dbReference>
<accession>C6M6P8</accession>
<organism evidence="1 2">
    <name type="scientific">Neisseria sicca ATCC 29256</name>
    <dbReference type="NCBI Taxonomy" id="547045"/>
    <lineage>
        <taxon>Bacteria</taxon>
        <taxon>Pseudomonadati</taxon>
        <taxon>Pseudomonadota</taxon>
        <taxon>Betaproteobacteria</taxon>
        <taxon>Neisseriales</taxon>
        <taxon>Neisseriaceae</taxon>
        <taxon>Neisseria</taxon>
    </lineage>
</organism>
<reference evidence="1" key="1">
    <citation type="submission" date="2009-07" db="EMBL/GenBank/DDBJ databases">
        <authorList>
            <person name="Weinstock G."/>
            <person name="Sodergren E."/>
            <person name="Clifton S."/>
            <person name="Fulton L."/>
            <person name="Fulton B."/>
            <person name="Courtney L."/>
            <person name="Fronick C."/>
            <person name="Harrison M."/>
            <person name="Strong C."/>
            <person name="Farmer C."/>
            <person name="Delahaunty K."/>
            <person name="Markovic C."/>
            <person name="Hall O."/>
            <person name="Minx P."/>
            <person name="Tomlinson C."/>
            <person name="Mitreva M."/>
            <person name="Nelson J."/>
            <person name="Hou S."/>
            <person name="Wollam A."/>
            <person name="Pepin K.H."/>
            <person name="Johnson M."/>
            <person name="Bhonagiri V."/>
            <person name="Nash W.E."/>
            <person name="Warren W."/>
            <person name="Chinwalla A."/>
            <person name="Mardis E.R."/>
            <person name="Wilson R.K."/>
        </authorList>
    </citation>
    <scope>NUCLEOTIDE SEQUENCE [LARGE SCALE GENOMIC DNA]</scope>
    <source>
        <strain evidence="1">ATCC 29256</strain>
    </source>
</reference>
<evidence type="ECO:0000313" key="1">
    <source>
        <dbReference type="EMBL" id="EET44019.1"/>
    </source>
</evidence>